<dbReference type="EMBL" id="JAVREL010000009">
    <property type="protein sequence ID" value="MDT0344330.1"/>
    <property type="molecule type" value="Genomic_DNA"/>
</dbReference>
<evidence type="ECO:0000313" key="2">
    <source>
        <dbReference type="Proteomes" id="UP001183246"/>
    </source>
</evidence>
<dbReference type="Proteomes" id="UP001183246">
    <property type="component" value="Unassembled WGS sequence"/>
</dbReference>
<evidence type="ECO:0000313" key="1">
    <source>
        <dbReference type="EMBL" id="MDT0344330.1"/>
    </source>
</evidence>
<name>A0ABU2MRT2_9ACTN</name>
<sequence>MSQHPQRVFVSNQQVHCPFCRYHLFSQRDIKLNSTGMSLLGLDWANKSATGLICGQCGHVQMFLEPQIRCEPA</sequence>
<reference evidence="2" key="1">
    <citation type="submission" date="2023-07" db="EMBL/GenBank/DDBJ databases">
        <title>30 novel species of actinomycetes from the DSMZ collection.</title>
        <authorList>
            <person name="Nouioui I."/>
        </authorList>
    </citation>
    <scope>NUCLEOTIDE SEQUENCE [LARGE SCALE GENOMIC DNA]</scope>
    <source>
        <strain evidence="2">DSM 44938</strain>
    </source>
</reference>
<keyword evidence="2" id="KW-1185">Reference proteome</keyword>
<organism evidence="1 2">
    <name type="scientific">Streptomyces litchfieldiae</name>
    <dbReference type="NCBI Taxonomy" id="3075543"/>
    <lineage>
        <taxon>Bacteria</taxon>
        <taxon>Bacillati</taxon>
        <taxon>Actinomycetota</taxon>
        <taxon>Actinomycetes</taxon>
        <taxon>Kitasatosporales</taxon>
        <taxon>Streptomycetaceae</taxon>
        <taxon>Streptomyces</taxon>
    </lineage>
</organism>
<comment type="caution">
    <text evidence="1">The sequence shown here is derived from an EMBL/GenBank/DDBJ whole genome shotgun (WGS) entry which is preliminary data.</text>
</comment>
<protein>
    <submittedName>
        <fullName evidence="1">Uncharacterized protein</fullName>
    </submittedName>
</protein>
<gene>
    <name evidence="1" type="ORF">RM590_17135</name>
</gene>
<accession>A0ABU2MRT2</accession>
<proteinExistence type="predicted"/>
<dbReference type="RefSeq" id="WP_311705459.1">
    <property type="nucleotide sequence ID" value="NZ_JAVREL010000009.1"/>
</dbReference>